<dbReference type="EMBL" id="BOON01000031">
    <property type="protein sequence ID" value="GII23801.1"/>
    <property type="molecule type" value="Genomic_DNA"/>
</dbReference>
<organism evidence="1 2">
    <name type="scientific">Planosporangium mesophilum</name>
    <dbReference type="NCBI Taxonomy" id="689768"/>
    <lineage>
        <taxon>Bacteria</taxon>
        <taxon>Bacillati</taxon>
        <taxon>Actinomycetota</taxon>
        <taxon>Actinomycetes</taxon>
        <taxon>Micromonosporales</taxon>
        <taxon>Micromonosporaceae</taxon>
        <taxon>Planosporangium</taxon>
    </lineage>
</organism>
<sequence>MTALHTPLRPQWICVGCGCDWPCLTRPGQLAAEYDRARVCLSLVMSSYFVQASEDLYAVPAGELYVRFLGWMGSP</sequence>
<dbReference type="Proteomes" id="UP000599074">
    <property type="component" value="Unassembled WGS sequence"/>
</dbReference>
<dbReference type="RefSeq" id="WP_168114192.1">
    <property type="nucleotide sequence ID" value="NZ_BOON01000031.1"/>
</dbReference>
<comment type="caution">
    <text evidence="1">The sequence shown here is derived from an EMBL/GenBank/DDBJ whole genome shotgun (WGS) entry which is preliminary data.</text>
</comment>
<name>A0A8J3TE45_9ACTN</name>
<evidence type="ECO:0000313" key="2">
    <source>
        <dbReference type="Proteomes" id="UP000599074"/>
    </source>
</evidence>
<proteinExistence type="predicted"/>
<evidence type="ECO:0008006" key="3">
    <source>
        <dbReference type="Google" id="ProtNLM"/>
    </source>
</evidence>
<protein>
    <recommendedName>
        <fullName evidence="3">Flavin reductase</fullName>
    </recommendedName>
</protein>
<reference evidence="1" key="1">
    <citation type="submission" date="2021-01" db="EMBL/GenBank/DDBJ databases">
        <title>Whole genome shotgun sequence of Planosporangium mesophilum NBRC 109066.</title>
        <authorList>
            <person name="Komaki H."/>
            <person name="Tamura T."/>
        </authorList>
    </citation>
    <scope>NUCLEOTIDE SEQUENCE</scope>
    <source>
        <strain evidence="1">NBRC 109066</strain>
    </source>
</reference>
<evidence type="ECO:0000313" key="1">
    <source>
        <dbReference type="EMBL" id="GII23801.1"/>
    </source>
</evidence>
<gene>
    <name evidence="1" type="ORF">Pme01_33980</name>
</gene>
<dbReference type="AlphaFoldDB" id="A0A8J3TE45"/>
<keyword evidence="2" id="KW-1185">Reference proteome</keyword>
<accession>A0A8J3TE45</accession>